<feature type="region of interest" description="Disordered" evidence="1">
    <location>
        <begin position="598"/>
        <end position="617"/>
    </location>
</feature>
<dbReference type="EMBL" id="JBEDNZ010000012">
    <property type="protein sequence ID" value="KAL0831299.1"/>
    <property type="molecule type" value="Genomic_DNA"/>
</dbReference>
<reference evidence="2 3" key="1">
    <citation type="submission" date="2024-06" db="EMBL/GenBank/DDBJ databases">
        <title>A chromosome-level genome assembly of beet webworm, Loxostege sticticalis.</title>
        <authorList>
            <person name="Zhang Y."/>
        </authorList>
    </citation>
    <scope>NUCLEOTIDE SEQUENCE [LARGE SCALE GENOMIC DNA]</scope>
    <source>
        <strain evidence="2">AQ028</strain>
        <tissue evidence="2">Male pupae</tissue>
    </source>
</reference>
<evidence type="ECO:0008006" key="4">
    <source>
        <dbReference type="Google" id="ProtNLM"/>
    </source>
</evidence>
<proteinExistence type="predicted"/>
<dbReference type="Proteomes" id="UP001549921">
    <property type="component" value="Unassembled WGS sequence"/>
</dbReference>
<dbReference type="Pfam" id="PF03564">
    <property type="entry name" value="DUF1759"/>
    <property type="match status" value="1"/>
</dbReference>
<organism evidence="2 3">
    <name type="scientific">Loxostege sticticalis</name>
    <name type="common">Beet webworm moth</name>
    <dbReference type="NCBI Taxonomy" id="481309"/>
    <lineage>
        <taxon>Eukaryota</taxon>
        <taxon>Metazoa</taxon>
        <taxon>Ecdysozoa</taxon>
        <taxon>Arthropoda</taxon>
        <taxon>Hexapoda</taxon>
        <taxon>Insecta</taxon>
        <taxon>Pterygota</taxon>
        <taxon>Neoptera</taxon>
        <taxon>Endopterygota</taxon>
        <taxon>Lepidoptera</taxon>
        <taxon>Glossata</taxon>
        <taxon>Ditrysia</taxon>
        <taxon>Pyraloidea</taxon>
        <taxon>Crambidae</taxon>
        <taxon>Pyraustinae</taxon>
        <taxon>Loxostege</taxon>
    </lineage>
</organism>
<dbReference type="AlphaFoldDB" id="A0ABD0T069"/>
<gene>
    <name evidence="2" type="ORF">ABMA28_002137</name>
</gene>
<feature type="region of interest" description="Disordered" evidence="1">
    <location>
        <begin position="397"/>
        <end position="419"/>
    </location>
</feature>
<dbReference type="PANTHER" id="PTHR47331">
    <property type="entry name" value="PHD-TYPE DOMAIN-CONTAINING PROTEIN"/>
    <property type="match status" value="1"/>
</dbReference>
<dbReference type="InterPro" id="IPR021109">
    <property type="entry name" value="Peptidase_aspartic_dom_sf"/>
</dbReference>
<accession>A0ABD0T069</accession>
<sequence>MDRIINVQKDLHKSIEKAFVNYRKSPKDRITVEYLETRLENLERDWQLFHVNNSKLYETQTPEDIQSSSYVTDDIYDKTEDTYISYKSVLKIEINKLKSVDKMSDVQDSGNTASKENSSFVKLPKISIPVFSGKYTEWQSFRDLFVSLVHNNKALDSVQKLHYLKGHLTGEAEQLIRHTPITQANYSQCWEQLEKRYNNKRYLTNCILKRLFSQRRLTFESSSGLKELLDNTCDCLNALSNLGVDVSTWDILVIHIVAFKLDLETRKQWELNVSSSDSNDLPTFDQFKVFIEKRFRALECLDSKKSAFQQVNTKSFLATSKIHTILCEFCSEGHKLCFCKKFINLTTEQRREFVSKNKMCFNCLGGNHTVYDCKKPTTCKICRKRHHSLLHLQYSNDKEGQHSVQKEGTQASTSEHSSPMVTCLSTGEVPKQVLLATALINVQSRSGDCQVVRALLDQGSQACFISEDAVQLLKLKKEPVRGIVSGLGESENIVTESTVNVTIQSRYDPNFKIPIKMFVLSNITSYLPEKHIESLEWINNSHLKLADPQFHTPNKIDFLLGAEVYSQILNEGILKGPNNLLVAQSTKLGWILSGVLKSSENSSSGRTKNNVEHSPGANTIPLVTRSNYYRKISRAQSNNPCGNIARKKFHRQTANFQAVYFARN</sequence>
<evidence type="ECO:0000313" key="3">
    <source>
        <dbReference type="Proteomes" id="UP001549921"/>
    </source>
</evidence>
<protein>
    <recommendedName>
        <fullName evidence="4">Peptidase aspartic putative domain-containing protein</fullName>
    </recommendedName>
</protein>
<dbReference type="InterPro" id="IPR005312">
    <property type="entry name" value="DUF1759"/>
</dbReference>
<evidence type="ECO:0000256" key="1">
    <source>
        <dbReference type="SAM" id="MobiDB-lite"/>
    </source>
</evidence>
<dbReference type="PANTHER" id="PTHR47331:SF5">
    <property type="entry name" value="RIBONUCLEASE H"/>
    <property type="match status" value="1"/>
</dbReference>
<comment type="caution">
    <text evidence="2">The sequence shown here is derived from an EMBL/GenBank/DDBJ whole genome shotgun (WGS) entry which is preliminary data.</text>
</comment>
<feature type="compositionally biased region" description="Polar residues" evidence="1">
    <location>
        <begin position="598"/>
        <end position="608"/>
    </location>
</feature>
<evidence type="ECO:0000313" key="2">
    <source>
        <dbReference type="EMBL" id="KAL0831299.1"/>
    </source>
</evidence>
<name>A0ABD0T069_LOXSC</name>
<feature type="compositionally biased region" description="Polar residues" evidence="1">
    <location>
        <begin position="406"/>
        <end position="419"/>
    </location>
</feature>
<dbReference type="Gene3D" id="2.40.70.10">
    <property type="entry name" value="Acid Proteases"/>
    <property type="match status" value="1"/>
</dbReference>